<dbReference type="STRING" id="1116472.MGMO_85c00130"/>
<organism evidence="1 2">
    <name type="scientific">Methyloglobulus morosus KoM1</name>
    <dbReference type="NCBI Taxonomy" id="1116472"/>
    <lineage>
        <taxon>Bacteria</taxon>
        <taxon>Pseudomonadati</taxon>
        <taxon>Pseudomonadota</taxon>
        <taxon>Gammaproteobacteria</taxon>
        <taxon>Methylococcales</taxon>
        <taxon>Methylococcaceae</taxon>
        <taxon>Methyloglobulus</taxon>
    </lineage>
</organism>
<comment type="caution">
    <text evidence="1">The sequence shown here is derived from an EMBL/GenBank/DDBJ whole genome shotgun (WGS) entry which is preliminary data.</text>
</comment>
<evidence type="ECO:0000313" key="1">
    <source>
        <dbReference type="EMBL" id="ESS71888.1"/>
    </source>
</evidence>
<accession>V5C583</accession>
<dbReference type="EMBL" id="AYLO01000082">
    <property type="protein sequence ID" value="ESS71888.1"/>
    <property type="molecule type" value="Genomic_DNA"/>
</dbReference>
<name>V5C583_9GAMM</name>
<dbReference type="Proteomes" id="UP000017842">
    <property type="component" value="Unassembled WGS sequence"/>
</dbReference>
<gene>
    <name evidence="1" type="ORF">MGMO_85c00130</name>
</gene>
<sequence>MVYWVFPEPIFTQGANTVNGVHARLDEKPDLTSLSPLELSVQGRKYITAQAGDAYLELCLPRNQS</sequence>
<keyword evidence="2" id="KW-1185">Reference proteome</keyword>
<reference evidence="1 2" key="1">
    <citation type="journal article" date="2013" name="Genome Announc.">
        <title>Draft Genome Sequence of the Methanotrophic Gammaproteobacterium Methyloglobulus morosus DSM 22980 Strain KoM1.</title>
        <authorList>
            <person name="Poehlein A."/>
            <person name="Deutzmann J.S."/>
            <person name="Daniel R."/>
            <person name="Simeonova D.D."/>
        </authorList>
    </citation>
    <scope>NUCLEOTIDE SEQUENCE [LARGE SCALE GENOMIC DNA]</scope>
    <source>
        <strain evidence="1 2">KoM1</strain>
    </source>
</reference>
<protein>
    <submittedName>
        <fullName evidence="1">Uncharacterized protein</fullName>
    </submittedName>
</protein>
<dbReference type="AlphaFoldDB" id="V5C583"/>
<evidence type="ECO:0000313" key="2">
    <source>
        <dbReference type="Proteomes" id="UP000017842"/>
    </source>
</evidence>
<proteinExistence type="predicted"/>